<dbReference type="InterPro" id="IPR011990">
    <property type="entry name" value="TPR-like_helical_dom_sf"/>
</dbReference>
<dbReference type="STRING" id="477680.SAMN05421788_102142"/>
<evidence type="ECO:0000313" key="8">
    <source>
        <dbReference type="Proteomes" id="UP000186917"/>
    </source>
</evidence>
<dbReference type="Gene3D" id="3.30.565.10">
    <property type="entry name" value="Histidine kinase-like ATPase, C-terminal domain"/>
    <property type="match status" value="1"/>
</dbReference>
<evidence type="ECO:0000313" key="7">
    <source>
        <dbReference type="EMBL" id="SIS92801.1"/>
    </source>
</evidence>
<dbReference type="Gene3D" id="1.20.5.1930">
    <property type="match status" value="1"/>
</dbReference>
<feature type="chain" id="PRO_5013247182" evidence="5">
    <location>
        <begin position="32"/>
        <end position="655"/>
    </location>
</feature>
<reference evidence="8" key="1">
    <citation type="submission" date="2017-01" db="EMBL/GenBank/DDBJ databases">
        <authorList>
            <person name="Varghese N."/>
            <person name="Submissions S."/>
        </authorList>
    </citation>
    <scope>NUCLEOTIDE SEQUENCE [LARGE SCALE GENOMIC DNA]</scope>
    <source>
        <strain evidence="8">DSM 21054</strain>
    </source>
</reference>
<dbReference type="SMART" id="SM00387">
    <property type="entry name" value="HATPase_c"/>
    <property type="match status" value="1"/>
</dbReference>
<dbReference type="SUPFAM" id="SSF55874">
    <property type="entry name" value="ATPase domain of HSP90 chaperone/DNA topoisomerase II/histidine kinase"/>
    <property type="match status" value="1"/>
</dbReference>
<dbReference type="Pfam" id="PF07730">
    <property type="entry name" value="HisKA_3"/>
    <property type="match status" value="1"/>
</dbReference>
<dbReference type="InterPro" id="IPR011712">
    <property type="entry name" value="Sig_transdc_His_kin_sub3_dim/P"/>
</dbReference>
<dbReference type="AlphaFoldDB" id="A0A1N7N3R4"/>
<dbReference type="EMBL" id="FTOR01000002">
    <property type="protein sequence ID" value="SIS92801.1"/>
    <property type="molecule type" value="Genomic_DNA"/>
</dbReference>
<dbReference type="InterPro" id="IPR003594">
    <property type="entry name" value="HATPase_dom"/>
</dbReference>
<evidence type="ECO:0000256" key="3">
    <source>
        <dbReference type="ARBA" id="ARBA00023012"/>
    </source>
</evidence>
<keyword evidence="2 7" id="KW-0418">Kinase</keyword>
<dbReference type="InterPro" id="IPR019734">
    <property type="entry name" value="TPR_rpt"/>
</dbReference>
<accession>A0A1N7N3R4</accession>
<gene>
    <name evidence="7" type="ORF">SAMN05421788_102142</name>
</gene>
<dbReference type="CDD" id="cd16917">
    <property type="entry name" value="HATPase_UhpB-NarQ-NarX-like"/>
    <property type="match status" value="1"/>
</dbReference>
<evidence type="ECO:0000256" key="1">
    <source>
        <dbReference type="ARBA" id="ARBA00022679"/>
    </source>
</evidence>
<keyword evidence="4" id="KW-0812">Transmembrane</keyword>
<protein>
    <submittedName>
        <fullName evidence="7">Signal transduction histidine kinase</fullName>
    </submittedName>
</protein>
<evidence type="ECO:0000256" key="5">
    <source>
        <dbReference type="SAM" id="SignalP"/>
    </source>
</evidence>
<dbReference type="SMART" id="SM00028">
    <property type="entry name" value="TPR"/>
    <property type="match status" value="5"/>
</dbReference>
<dbReference type="InterPro" id="IPR050482">
    <property type="entry name" value="Sensor_HK_TwoCompSys"/>
</dbReference>
<keyword evidence="8" id="KW-1185">Reference proteome</keyword>
<dbReference type="GO" id="GO:0016020">
    <property type="term" value="C:membrane"/>
    <property type="evidence" value="ECO:0007669"/>
    <property type="project" value="InterPro"/>
</dbReference>
<dbReference type="Pfam" id="PF02518">
    <property type="entry name" value="HATPase_c"/>
    <property type="match status" value="1"/>
</dbReference>
<sequence>MCKLYLLYSGMRCRMLLSATVAMLCASVASGQFMSGLNKDSLRNVLQKAPEDSAKVFTLILLGQQYESNLPDSAIYFYKQAKELSVRIHYPAGVVRYINNYTAVLNVQGKFDESLQLNQEATALCKQYGLKELYIKSLINIGVVYQYKQDYEAAASHYLKNLPALEEAGNSQALSMVYGNLCGVYLDIGQYQQAYEYAQKELETATGSGDLYTVVAACNNLANALKGKGRMAEAIPYLERAYNTGRKIEDVNGMETALINLGDLFNKMHEPVKAIRAFQAALPLTDSLEDVYGKSLVLHGLAYSLYLQKKYQPAFVQAETALAFARKHEQQETERQLLMLLSDVAIAKGDLAGAERFRDAYDSLSAVVSHEALMKDIKVMESKYEVEKKQSHILKQNLLLVQKDRQAARQRLLLGASVGGILLLVLLLFWGVRYYRQRQLLHANALRALEVEQERMRLQSVIDGQLQERQRISQEMHDDISSGLTSLLFLSRSVQGQESVANRLRSISQDLVQKMNEIIWTLSNEQDTMESLVAYMRKQLAEMLDSAGVDYRFLVTEPLPALAVGEQLRRNVYLVAKEAVHNIIKHSGASRVDIHIEVGERLHMTIADNGKGFGGTHVLGNGVRNMRQRIAQLNGKFDITGGEGTVVAITVPLDV</sequence>
<name>A0A1N7N3R4_9BACT</name>
<dbReference type="GO" id="GO:0046983">
    <property type="term" value="F:protein dimerization activity"/>
    <property type="evidence" value="ECO:0007669"/>
    <property type="project" value="InterPro"/>
</dbReference>
<proteinExistence type="predicted"/>
<keyword evidence="5" id="KW-0732">Signal</keyword>
<dbReference type="Pfam" id="PF13424">
    <property type="entry name" value="TPR_12"/>
    <property type="match status" value="2"/>
</dbReference>
<evidence type="ECO:0000256" key="2">
    <source>
        <dbReference type="ARBA" id="ARBA00022777"/>
    </source>
</evidence>
<evidence type="ECO:0000259" key="6">
    <source>
        <dbReference type="SMART" id="SM00387"/>
    </source>
</evidence>
<organism evidence="7 8">
    <name type="scientific">Filimonas lacunae</name>
    <dbReference type="NCBI Taxonomy" id="477680"/>
    <lineage>
        <taxon>Bacteria</taxon>
        <taxon>Pseudomonadati</taxon>
        <taxon>Bacteroidota</taxon>
        <taxon>Chitinophagia</taxon>
        <taxon>Chitinophagales</taxon>
        <taxon>Chitinophagaceae</taxon>
        <taxon>Filimonas</taxon>
    </lineage>
</organism>
<dbReference type="Proteomes" id="UP000186917">
    <property type="component" value="Unassembled WGS sequence"/>
</dbReference>
<keyword evidence="4" id="KW-1133">Transmembrane helix</keyword>
<feature type="signal peptide" evidence="5">
    <location>
        <begin position="1"/>
        <end position="31"/>
    </location>
</feature>
<dbReference type="Gene3D" id="1.25.40.10">
    <property type="entry name" value="Tetratricopeptide repeat domain"/>
    <property type="match status" value="2"/>
</dbReference>
<keyword evidence="4" id="KW-0472">Membrane</keyword>
<keyword evidence="1" id="KW-0808">Transferase</keyword>
<keyword evidence="3" id="KW-0902">Two-component regulatory system</keyword>
<feature type="domain" description="Histidine kinase/HSP90-like ATPase" evidence="6">
    <location>
        <begin position="567"/>
        <end position="655"/>
    </location>
</feature>
<evidence type="ECO:0000256" key="4">
    <source>
        <dbReference type="SAM" id="Phobius"/>
    </source>
</evidence>
<dbReference type="GO" id="GO:0000155">
    <property type="term" value="F:phosphorelay sensor kinase activity"/>
    <property type="evidence" value="ECO:0007669"/>
    <property type="project" value="InterPro"/>
</dbReference>
<feature type="transmembrane region" description="Helical" evidence="4">
    <location>
        <begin position="412"/>
        <end position="432"/>
    </location>
</feature>
<dbReference type="PANTHER" id="PTHR24421">
    <property type="entry name" value="NITRATE/NITRITE SENSOR PROTEIN NARX-RELATED"/>
    <property type="match status" value="1"/>
</dbReference>
<dbReference type="SUPFAM" id="SSF48452">
    <property type="entry name" value="TPR-like"/>
    <property type="match status" value="2"/>
</dbReference>
<dbReference type="InterPro" id="IPR036890">
    <property type="entry name" value="HATPase_C_sf"/>
</dbReference>